<dbReference type="KEGG" id="psco:LY89DRAFT_680159"/>
<dbReference type="Proteomes" id="UP000070700">
    <property type="component" value="Unassembled WGS sequence"/>
</dbReference>
<feature type="transmembrane region" description="Helical" evidence="1">
    <location>
        <begin position="34"/>
        <end position="53"/>
    </location>
</feature>
<dbReference type="RefSeq" id="XP_018077758.1">
    <property type="nucleotide sequence ID" value="XM_018214024.1"/>
</dbReference>
<organism evidence="2 3">
    <name type="scientific">Mollisia scopiformis</name>
    <name type="common">Conifer needle endophyte fungus</name>
    <name type="synonym">Phialocephala scopiformis</name>
    <dbReference type="NCBI Taxonomy" id="149040"/>
    <lineage>
        <taxon>Eukaryota</taxon>
        <taxon>Fungi</taxon>
        <taxon>Dikarya</taxon>
        <taxon>Ascomycota</taxon>
        <taxon>Pezizomycotina</taxon>
        <taxon>Leotiomycetes</taxon>
        <taxon>Helotiales</taxon>
        <taxon>Mollisiaceae</taxon>
        <taxon>Mollisia</taxon>
    </lineage>
</organism>
<keyword evidence="1" id="KW-1133">Transmembrane helix</keyword>
<dbReference type="InParanoid" id="A0A194XT70"/>
<name>A0A194XT70_MOLSC</name>
<sequence length="67" mass="7258">MAAKLVKKEASWNWPIVIISVEVFRDLTEDMAKLLIVISGLEGSGGLAAFFFGRYGGKGLELQGQIS</sequence>
<dbReference type="GeneID" id="28823750"/>
<gene>
    <name evidence="2" type="ORF">LY89DRAFT_680159</name>
</gene>
<keyword evidence="1" id="KW-0812">Transmembrane</keyword>
<proteinExistence type="predicted"/>
<evidence type="ECO:0000313" key="3">
    <source>
        <dbReference type="Proteomes" id="UP000070700"/>
    </source>
</evidence>
<keyword evidence="3" id="KW-1185">Reference proteome</keyword>
<evidence type="ECO:0000256" key="1">
    <source>
        <dbReference type="SAM" id="Phobius"/>
    </source>
</evidence>
<reference evidence="2 3" key="1">
    <citation type="submission" date="2015-10" db="EMBL/GenBank/DDBJ databases">
        <title>Full genome of DAOMC 229536 Phialocephala scopiformis, a fungal endophyte of spruce producing the potent anti-insectan compound rugulosin.</title>
        <authorList>
            <consortium name="DOE Joint Genome Institute"/>
            <person name="Walker A.K."/>
            <person name="Frasz S.L."/>
            <person name="Seifert K.A."/>
            <person name="Miller J.D."/>
            <person name="Mondo S.J."/>
            <person name="Labutti K."/>
            <person name="Lipzen A."/>
            <person name="Dockter R."/>
            <person name="Kennedy M."/>
            <person name="Grigoriev I.V."/>
            <person name="Spatafora J.W."/>
        </authorList>
    </citation>
    <scope>NUCLEOTIDE SEQUENCE [LARGE SCALE GENOMIC DNA]</scope>
    <source>
        <strain evidence="2 3">CBS 120377</strain>
    </source>
</reference>
<protein>
    <submittedName>
        <fullName evidence="2">Uncharacterized protein</fullName>
    </submittedName>
</protein>
<dbReference type="AlphaFoldDB" id="A0A194XT70"/>
<accession>A0A194XT70</accession>
<keyword evidence="1" id="KW-0472">Membrane</keyword>
<evidence type="ECO:0000313" key="2">
    <source>
        <dbReference type="EMBL" id="KUJ23403.1"/>
    </source>
</evidence>
<dbReference type="EMBL" id="KQ947405">
    <property type="protein sequence ID" value="KUJ23403.1"/>
    <property type="molecule type" value="Genomic_DNA"/>
</dbReference>